<dbReference type="Gene3D" id="2.30.29.30">
    <property type="entry name" value="Pleckstrin-homology domain (PH domain)/Phosphotyrosine-binding domain (PTB)"/>
    <property type="match status" value="1"/>
</dbReference>
<evidence type="ECO:0000313" key="8">
    <source>
        <dbReference type="EMBL" id="CAE0361303.1"/>
    </source>
</evidence>
<name>A0A7S3JRW4_9STRA</name>
<feature type="region of interest" description="Disordered" evidence="5">
    <location>
        <begin position="257"/>
        <end position="319"/>
    </location>
</feature>
<dbReference type="InterPro" id="IPR001849">
    <property type="entry name" value="PH_domain"/>
</dbReference>
<evidence type="ECO:0000259" key="7">
    <source>
        <dbReference type="PROSITE" id="PS50192"/>
    </source>
</evidence>
<dbReference type="PROSITE" id="PS50003">
    <property type="entry name" value="PH_DOMAIN"/>
    <property type="match status" value="1"/>
</dbReference>
<evidence type="ECO:0000256" key="4">
    <source>
        <dbReference type="ARBA" id="ARBA00032027"/>
    </source>
</evidence>
<evidence type="ECO:0000256" key="2">
    <source>
        <dbReference type="ARBA" id="ARBA00024354"/>
    </source>
</evidence>
<dbReference type="SUPFAM" id="SSF58038">
    <property type="entry name" value="SNARE fusion complex"/>
    <property type="match status" value="1"/>
</dbReference>
<dbReference type="InterPro" id="IPR000727">
    <property type="entry name" value="T_SNARE_dom"/>
</dbReference>
<evidence type="ECO:0000256" key="1">
    <source>
        <dbReference type="ARBA" id="ARBA00009480"/>
    </source>
</evidence>
<protein>
    <recommendedName>
        <fullName evidence="3">Synaptosomal-associated protein 47</fullName>
    </recommendedName>
    <alternativeName>
        <fullName evidence="4">Synaptosomal-associated 47 kDa protein</fullName>
    </alternativeName>
</protein>
<feature type="domain" description="T-SNARE coiled-coil homology" evidence="7">
    <location>
        <begin position="187"/>
        <end position="249"/>
    </location>
</feature>
<dbReference type="PROSITE" id="PS50192">
    <property type="entry name" value="T_SNARE"/>
    <property type="match status" value="1"/>
</dbReference>
<dbReference type="SMART" id="SM00233">
    <property type="entry name" value="PH"/>
    <property type="match status" value="1"/>
</dbReference>
<organism evidence="8">
    <name type="scientific">Aureoumbra lagunensis</name>
    <dbReference type="NCBI Taxonomy" id="44058"/>
    <lineage>
        <taxon>Eukaryota</taxon>
        <taxon>Sar</taxon>
        <taxon>Stramenopiles</taxon>
        <taxon>Ochrophyta</taxon>
        <taxon>Pelagophyceae</taxon>
        <taxon>Pelagomonadales</taxon>
        <taxon>Aureoumbra</taxon>
    </lineage>
</organism>
<comment type="similarity">
    <text evidence="2">Belongs to the SVAP1 family.</text>
</comment>
<dbReference type="PANTHER" id="PTHR19305:SF9">
    <property type="entry name" value="SYNAPTOSOMAL-ASSOCIATED PROTEIN 29"/>
    <property type="match status" value="1"/>
</dbReference>
<dbReference type="PANTHER" id="PTHR19305">
    <property type="entry name" value="SYNAPTOSOMAL ASSOCIATED PROTEIN"/>
    <property type="match status" value="1"/>
</dbReference>
<dbReference type="Gene3D" id="1.20.5.110">
    <property type="match status" value="2"/>
</dbReference>
<dbReference type="SMART" id="SM00397">
    <property type="entry name" value="t_SNARE"/>
    <property type="match status" value="1"/>
</dbReference>
<feature type="domain" description="PH" evidence="6">
    <location>
        <begin position="12"/>
        <end position="126"/>
    </location>
</feature>
<dbReference type="EMBL" id="HBIJ01002959">
    <property type="protein sequence ID" value="CAE0361303.1"/>
    <property type="molecule type" value="Transcribed_RNA"/>
</dbReference>
<feature type="region of interest" description="Disordered" evidence="5">
    <location>
        <begin position="1"/>
        <end position="28"/>
    </location>
</feature>
<dbReference type="Pfam" id="PF00169">
    <property type="entry name" value="PH"/>
    <property type="match status" value="1"/>
</dbReference>
<dbReference type="SUPFAM" id="SSF50729">
    <property type="entry name" value="PH domain-like"/>
    <property type="match status" value="1"/>
</dbReference>
<evidence type="ECO:0000259" key="6">
    <source>
        <dbReference type="PROSITE" id="PS50003"/>
    </source>
</evidence>
<accession>A0A7S3JRW4</accession>
<proteinExistence type="inferred from homology"/>
<dbReference type="AlphaFoldDB" id="A0A7S3JRW4"/>
<feature type="compositionally biased region" description="Basic and acidic residues" evidence="5">
    <location>
        <begin position="267"/>
        <end position="297"/>
    </location>
</feature>
<sequence>MSEFSSSGDDPSAVRQGTLLKLPRGKPSIFRSSSPWQERDFVLDIGKGTLSYYQKGQAGIRKGFKGELRLAGGLIKACGEPVSGQKYVFELNECVDEDGGIQPLKLAAATQGEMEAWIVSIRATMKKHGAAAMKHSRPLGAMMEAQEEKKNLMQGANPNALSRGQNQDIDEQMRQQHAQKIDAEEVYAMQNQTMNAVGRIKAQLDDTQQLAATTGETLDQQGEQLDAINDDLDKLNTNVDRADKNFNQLEKWRIFGGHSKKRGAKAAKQEREKVEKQNAKFEAQREAKTTNFDDRSGGGKSSKIAHRNVTSGLQGRDDEEQATLDTIARNDDQINAGLDDIDSMLDSLGDAARSLGDKTRAHNEKINLMTQNMDDASSGVAKINERASYNVRYLS</sequence>
<gene>
    <name evidence="8" type="ORF">ALAG00032_LOCUS2036</name>
</gene>
<evidence type="ECO:0000256" key="5">
    <source>
        <dbReference type="SAM" id="MobiDB-lite"/>
    </source>
</evidence>
<evidence type="ECO:0000256" key="3">
    <source>
        <dbReference type="ARBA" id="ARBA00024443"/>
    </source>
</evidence>
<dbReference type="InterPro" id="IPR011993">
    <property type="entry name" value="PH-like_dom_sf"/>
</dbReference>
<dbReference type="GO" id="GO:0005886">
    <property type="term" value="C:plasma membrane"/>
    <property type="evidence" value="ECO:0007669"/>
    <property type="project" value="TreeGrafter"/>
</dbReference>
<reference evidence="8" key="1">
    <citation type="submission" date="2021-01" db="EMBL/GenBank/DDBJ databases">
        <authorList>
            <person name="Corre E."/>
            <person name="Pelletier E."/>
            <person name="Niang G."/>
            <person name="Scheremetjew M."/>
            <person name="Finn R."/>
            <person name="Kale V."/>
            <person name="Holt S."/>
            <person name="Cochrane G."/>
            <person name="Meng A."/>
            <person name="Brown T."/>
            <person name="Cohen L."/>
        </authorList>
    </citation>
    <scope>NUCLEOTIDE SEQUENCE</scope>
    <source>
        <strain evidence="8">CCMP1510</strain>
    </source>
</reference>
<comment type="similarity">
    <text evidence="1">Belongs to the SNAP-25 family.</text>
</comment>